<comment type="caution">
    <text evidence="2">The sequence shown here is derived from an EMBL/GenBank/DDBJ whole genome shotgun (WGS) entry which is preliminary data.</text>
</comment>
<feature type="coiled-coil region" evidence="1">
    <location>
        <begin position="207"/>
        <end position="241"/>
    </location>
</feature>
<dbReference type="AlphaFoldDB" id="A0A8S3VQU7"/>
<evidence type="ECO:0000256" key="1">
    <source>
        <dbReference type="SAM" id="Coils"/>
    </source>
</evidence>
<evidence type="ECO:0000313" key="2">
    <source>
        <dbReference type="EMBL" id="CAG2256666.1"/>
    </source>
</evidence>
<evidence type="ECO:0000313" key="3">
    <source>
        <dbReference type="Proteomes" id="UP000683360"/>
    </source>
</evidence>
<proteinExistence type="predicted"/>
<reference evidence="2" key="1">
    <citation type="submission" date="2021-03" db="EMBL/GenBank/DDBJ databases">
        <authorList>
            <person name="Bekaert M."/>
        </authorList>
    </citation>
    <scope>NUCLEOTIDE SEQUENCE</scope>
</reference>
<dbReference type="Proteomes" id="UP000683360">
    <property type="component" value="Unassembled WGS sequence"/>
</dbReference>
<keyword evidence="1" id="KW-0175">Coiled coil</keyword>
<gene>
    <name evidence="2" type="ORF">MEDL_67986</name>
</gene>
<feature type="coiled-coil region" evidence="1">
    <location>
        <begin position="286"/>
        <end position="313"/>
    </location>
</feature>
<dbReference type="EMBL" id="CAJPWZ010003309">
    <property type="protein sequence ID" value="CAG2256666.1"/>
    <property type="molecule type" value="Genomic_DNA"/>
</dbReference>
<organism evidence="2 3">
    <name type="scientific">Mytilus edulis</name>
    <name type="common">Blue mussel</name>
    <dbReference type="NCBI Taxonomy" id="6550"/>
    <lineage>
        <taxon>Eukaryota</taxon>
        <taxon>Metazoa</taxon>
        <taxon>Spiralia</taxon>
        <taxon>Lophotrochozoa</taxon>
        <taxon>Mollusca</taxon>
        <taxon>Bivalvia</taxon>
        <taxon>Autobranchia</taxon>
        <taxon>Pteriomorphia</taxon>
        <taxon>Mytilida</taxon>
        <taxon>Mytiloidea</taxon>
        <taxon>Mytilidae</taxon>
        <taxon>Mytilinae</taxon>
        <taxon>Mytilus</taxon>
    </lineage>
</organism>
<name>A0A8S3VQU7_MYTED</name>
<protein>
    <submittedName>
        <fullName evidence="2">Uncharacterized protein</fullName>
    </submittedName>
</protein>
<keyword evidence="3" id="KW-1185">Reference proteome</keyword>
<accession>A0A8S3VQU7</accession>
<sequence length="393" mass="46514">MVKNSLFNAVRNCFNVQLEDVFIVTSALPIILFFPSQRREKKYTQRFSNFSQRKLIEMEATDVTMTIYIPRMFDKKIVKQCEKKIKEMEKEIKNTIILQEIAGSAKVCWLANRKVTYKMDTSMKINDYIEENLSAHEEHSTRRAMNKLEQDIVKMIEFHVNVRTRTAAPVNSKIHAIIPIQTVVQRMSSKYQFTMPQEFNKKNGCSARFDKKIVKQCEKKIKEMEKEIKKHNQIYKKLQDQQKVCWLADRKVTYKMDTSKKINDYIKENVSAHEERATRRAMNKVQKHLQETLKQAKKTVQKYQHLLEQESRIRSSVKKLEQDIVKMIEFHVNVRTRTASQVNSKIHAIIPIQTVVQRMSSKYQFTMPREFNKKNGCSASLPDFELIKREFSK</sequence>